<dbReference type="InterPro" id="IPR009163">
    <property type="entry name" value="Ap4A_phos1/2"/>
</dbReference>
<evidence type="ECO:0000313" key="4">
    <source>
        <dbReference type="Proteomes" id="UP001239445"/>
    </source>
</evidence>
<dbReference type="AlphaFoldDB" id="A0AAJ0FDL2"/>
<dbReference type="Pfam" id="PF09830">
    <property type="entry name" value="ATP_transf"/>
    <property type="match status" value="1"/>
</dbReference>
<organism evidence="3 4">
    <name type="scientific">Echria macrotheca</name>
    <dbReference type="NCBI Taxonomy" id="438768"/>
    <lineage>
        <taxon>Eukaryota</taxon>
        <taxon>Fungi</taxon>
        <taxon>Dikarya</taxon>
        <taxon>Ascomycota</taxon>
        <taxon>Pezizomycotina</taxon>
        <taxon>Sordariomycetes</taxon>
        <taxon>Sordariomycetidae</taxon>
        <taxon>Sordariales</taxon>
        <taxon>Schizotheciaceae</taxon>
        <taxon>Echria</taxon>
    </lineage>
</organism>
<dbReference type="Gene3D" id="3.30.428.70">
    <property type="match status" value="1"/>
</dbReference>
<feature type="domain" description="ATP adenylyltransferase C-terminal" evidence="1">
    <location>
        <begin position="184"/>
        <end position="293"/>
    </location>
</feature>
<keyword evidence="4" id="KW-1185">Reference proteome</keyword>
<reference evidence="3" key="1">
    <citation type="submission" date="2023-06" db="EMBL/GenBank/DDBJ databases">
        <title>Genome-scale phylogeny and comparative genomics of the fungal order Sordariales.</title>
        <authorList>
            <consortium name="Lawrence Berkeley National Laboratory"/>
            <person name="Hensen N."/>
            <person name="Bonometti L."/>
            <person name="Westerberg I."/>
            <person name="Brannstrom I.O."/>
            <person name="Guillou S."/>
            <person name="Cros-Aarteil S."/>
            <person name="Calhoun S."/>
            <person name="Haridas S."/>
            <person name="Kuo A."/>
            <person name="Mondo S."/>
            <person name="Pangilinan J."/>
            <person name="Riley R."/>
            <person name="Labutti K."/>
            <person name="Andreopoulos B."/>
            <person name="Lipzen A."/>
            <person name="Chen C."/>
            <person name="Yanf M."/>
            <person name="Daum C."/>
            <person name="Ng V."/>
            <person name="Clum A."/>
            <person name="Steindorff A."/>
            <person name="Ohm R."/>
            <person name="Martin F."/>
            <person name="Silar P."/>
            <person name="Natvig D."/>
            <person name="Lalanne C."/>
            <person name="Gautier V."/>
            <person name="Ament-Velasquez S.L."/>
            <person name="Kruys A."/>
            <person name="Hutchinson M.I."/>
            <person name="Powell A.J."/>
            <person name="Barry K."/>
            <person name="Miller A.N."/>
            <person name="Grigoriev I.V."/>
            <person name="Debuchy R."/>
            <person name="Gladieux P."/>
            <person name="Thoren M.H."/>
            <person name="Johannesson H."/>
        </authorList>
    </citation>
    <scope>NUCLEOTIDE SEQUENCE</scope>
    <source>
        <strain evidence="3">PSN4</strain>
    </source>
</reference>
<dbReference type="InterPro" id="IPR043171">
    <property type="entry name" value="Ap4A_phos1/2-like"/>
</dbReference>
<dbReference type="GO" id="GO:0009117">
    <property type="term" value="P:nucleotide metabolic process"/>
    <property type="evidence" value="ECO:0007669"/>
    <property type="project" value="InterPro"/>
</dbReference>
<protein>
    <submittedName>
        <fullName evidence="3">ATP adenylyltransferase-domain-containing protein</fullName>
    </submittedName>
</protein>
<dbReference type="InterPro" id="IPR045759">
    <property type="entry name" value="Ap4A_phos1/2_N"/>
</dbReference>
<keyword evidence="3" id="KW-0548">Nucleotidyltransferase</keyword>
<proteinExistence type="predicted"/>
<comment type="caution">
    <text evidence="3">The sequence shown here is derived from an EMBL/GenBank/DDBJ whole genome shotgun (WGS) entry which is preliminary data.</text>
</comment>
<keyword evidence="3" id="KW-0808">Transferase</keyword>
<dbReference type="EMBL" id="MU839830">
    <property type="protein sequence ID" value="KAK1757739.1"/>
    <property type="molecule type" value="Genomic_DNA"/>
</dbReference>
<feature type="domain" description="Ap4A phosphorylase 1/2 N-terminal" evidence="2">
    <location>
        <begin position="29"/>
        <end position="166"/>
    </location>
</feature>
<dbReference type="PANTHER" id="PTHR38420">
    <property type="entry name" value="AP-4-A PHOSPHORYLASE II"/>
    <property type="match status" value="1"/>
</dbReference>
<name>A0AAJ0FDL2_9PEZI</name>
<evidence type="ECO:0000313" key="3">
    <source>
        <dbReference type="EMBL" id="KAK1757739.1"/>
    </source>
</evidence>
<dbReference type="GO" id="GO:0003877">
    <property type="term" value="F:ATP:ADP adenylyltransferase activity"/>
    <property type="evidence" value="ECO:0007669"/>
    <property type="project" value="InterPro"/>
</dbReference>
<accession>A0AAJ0FDL2</accession>
<sequence length="306" mass="33664">MNVDENELCSRFDRLVDEGVIVFQGYRTVRHSDGIEFQFRLLSGLVRKPVVYGEKPASASTTTATGLRPGSDIDVSGYEVADLGETHMLIFNKFPAARPHLLVLTQDGFRRQHEALDRADIGALWQVLSSFQQGKRYLAIFNCGVESGCSRLHKHMQVFAAPEEDEQFALWPDANNGDGSTHAAVPFRFFLHRFERGFPPADELLKIYLELLGKAETAVGQRSRGGAIDGAVPHNVVLDRRWMLVVPRRAAGLNGIIANSAAALGMIWVANEEQIEAWVQEGPARVMAHVGVPREAASRGGTGKSC</sequence>
<evidence type="ECO:0000259" key="2">
    <source>
        <dbReference type="Pfam" id="PF19327"/>
    </source>
</evidence>
<dbReference type="Proteomes" id="UP001239445">
    <property type="component" value="Unassembled WGS sequence"/>
</dbReference>
<dbReference type="PANTHER" id="PTHR38420:SF1">
    <property type="entry name" value="PUTATIVE (AFU_ORTHOLOGUE AFUA_5G14690)-RELATED"/>
    <property type="match status" value="1"/>
</dbReference>
<dbReference type="Pfam" id="PF19327">
    <property type="entry name" value="Ap4A_phos_N"/>
    <property type="match status" value="1"/>
</dbReference>
<dbReference type="InterPro" id="IPR036265">
    <property type="entry name" value="HIT-like_sf"/>
</dbReference>
<dbReference type="SUPFAM" id="SSF54197">
    <property type="entry name" value="HIT-like"/>
    <property type="match status" value="1"/>
</dbReference>
<evidence type="ECO:0000259" key="1">
    <source>
        <dbReference type="Pfam" id="PF09830"/>
    </source>
</evidence>
<gene>
    <name evidence="3" type="ORF">QBC47DRAFT_340870</name>
</gene>
<dbReference type="GO" id="GO:0005524">
    <property type="term" value="F:ATP binding"/>
    <property type="evidence" value="ECO:0007669"/>
    <property type="project" value="InterPro"/>
</dbReference>
<dbReference type="InterPro" id="IPR019200">
    <property type="entry name" value="ATP_adenylylTrfase_C"/>
</dbReference>